<dbReference type="InterPro" id="IPR001316">
    <property type="entry name" value="Pept_S1A_streptogrisin"/>
</dbReference>
<dbReference type="SUPFAM" id="SSF51261">
    <property type="entry name" value="Duplicated hybrid motif"/>
    <property type="match status" value="1"/>
</dbReference>
<keyword evidence="8" id="KW-1185">Reference proteome</keyword>
<dbReference type="EMBL" id="BAAASZ010000035">
    <property type="protein sequence ID" value="GAA2459728.1"/>
    <property type="molecule type" value="Genomic_DNA"/>
</dbReference>
<keyword evidence="4" id="KW-0720">Serine protease</keyword>
<evidence type="ECO:0008006" key="9">
    <source>
        <dbReference type="Google" id="ProtNLM"/>
    </source>
</evidence>
<gene>
    <name evidence="7" type="ORF">GCM10010405_49930</name>
</gene>
<dbReference type="InterPro" id="IPR011055">
    <property type="entry name" value="Dup_hybrid_motif"/>
</dbReference>
<dbReference type="RefSeq" id="WP_344327512.1">
    <property type="nucleotide sequence ID" value="NZ_BAAASZ010000035.1"/>
</dbReference>
<evidence type="ECO:0000256" key="4">
    <source>
        <dbReference type="ARBA" id="ARBA00022825"/>
    </source>
</evidence>
<dbReference type="Gene3D" id="2.40.10.10">
    <property type="entry name" value="Trypsin-like serine proteases"/>
    <property type="match status" value="1"/>
</dbReference>
<dbReference type="InterPro" id="IPR043504">
    <property type="entry name" value="Peptidase_S1_PA_chymotrypsin"/>
</dbReference>
<accession>A0ABP5XS52</accession>
<name>A0ABP5XS52_9ACTN</name>
<keyword evidence="3" id="KW-0378">Hydrolase</keyword>
<organism evidence="7 8">
    <name type="scientific">Streptomyces macrosporus</name>
    <dbReference type="NCBI Taxonomy" id="44032"/>
    <lineage>
        <taxon>Bacteria</taxon>
        <taxon>Bacillati</taxon>
        <taxon>Actinomycetota</taxon>
        <taxon>Actinomycetes</taxon>
        <taxon>Kitasatosporales</taxon>
        <taxon>Streptomycetaceae</taxon>
        <taxon>Streptomyces</taxon>
    </lineage>
</organism>
<dbReference type="Proteomes" id="UP001501638">
    <property type="component" value="Unassembled WGS sequence"/>
</dbReference>
<comment type="caution">
    <text evidence="7">The sequence shown here is derived from an EMBL/GenBank/DDBJ whole genome shotgun (WGS) entry which is preliminary data.</text>
</comment>
<keyword evidence="5" id="KW-1015">Disulfide bond</keyword>
<evidence type="ECO:0000256" key="1">
    <source>
        <dbReference type="ARBA" id="ARBA00007664"/>
    </source>
</evidence>
<evidence type="ECO:0000313" key="8">
    <source>
        <dbReference type="Proteomes" id="UP001501638"/>
    </source>
</evidence>
<sequence>MAGVHPVPARSRSGERHGRRTPVGSGPGCPRLGRPDRGNSTTAGPSFPGNDYGPARYTNTALSHPGEINLGGGAVQDIAGAAAPRIGQPARHLGRSSGLRRGTVTGLNATVNHGGGDIVYGLLRTDVCAEAGDTGGSAFSGTTALGLISGGSGNRTPGGTTFRQPIAEVLTAYGPTLYRRPGRRAFPTVVLLRAPREGPCVEACLAPGPLTSILTAHIQTEVLSQATPRPAEEDPMFGRRRPRTRWTATSSVLAMLAGALTLTVPAGAAAADRPAATPAAAVTEHLLEHGRTAIGAAVARDTPRVDITRSVDGWAFGTAVLATEPGSDRMPRGWLFLAEREHGTWRVAFEGEEGFAELSKRSPVVKDREKPLFAQRDGKRKDTLGRGAPGADGDVTVYGTGDYRTGMALPTTIGANTVMTSGPHGWSGSAAPWSSLDFAGGDEVVRAARQGTAYTMCRGWIRVVHDRGYATDYYHLWSNINTNGGWVNTGAFLGYTGTDVTCGGAAYGRHVHFGLLQNGSYIPIAGHNLGKWVLYNGSAAYQGSAMHGSRQVYAGGTLYNHGALGLTQAVVDANGGTYVNKRSGPGTGYAAQGTVADGATVGIACSAYGTSHTGRYGTTNLWNRLTDGTWISDAYVWTGVSGPVNGWC</sequence>
<dbReference type="Gene3D" id="2.70.70.10">
    <property type="entry name" value="Glucose Permease (Domain IIA)"/>
    <property type="match status" value="1"/>
</dbReference>
<keyword evidence="2" id="KW-0645">Protease</keyword>
<proteinExistence type="inferred from homology"/>
<reference evidence="8" key="1">
    <citation type="journal article" date="2019" name="Int. J. Syst. Evol. Microbiol.">
        <title>The Global Catalogue of Microorganisms (GCM) 10K type strain sequencing project: providing services to taxonomists for standard genome sequencing and annotation.</title>
        <authorList>
            <consortium name="The Broad Institute Genomics Platform"/>
            <consortium name="The Broad Institute Genome Sequencing Center for Infectious Disease"/>
            <person name="Wu L."/>
            <person name="Ma J."/>
        </authorList>
    </citation>
    <scope>NUCLEOTIDE SEQUENCE [LARGE SCALE GENOMIC DNA]</scope>
    <source>
        <strain evidence="8">JCM 6305</strain>
    </source>
</reference>
<evidence type="ECO:0000256" key="3">
    <source>
        <dbReference type="ARBA" id="ARBA00022801"/>
    </source>
</evidence>
<evidence type="ECO:0000256" key="5">
    <source>
        <dbReference type="ARBA" id="ARBA00023157"/>
    </source>
</evidence>
<feature type="region of interest" description="Disordered" evidence="6">
    <location>
        <begin position="1"/>
        <end position="64"/>
    </location>
</feature>
<protein>
    <recommendedName>
        <fullName evidence="9">LasA protease</fullName>
    </recommendedName>
</protein>
<comment type="similarity">
    <text evidence="1">Belongs to the peptidase S1 family.</text>
</comment>
<evidence type="ECO:0000313" key="7">
    <source>
        <dbReference type="EMBL" id="GAA2459728.1"/>
    </source>
</evidence>
<dbReference type="InterPro" id="IPR009003">
    <property type="entry name" value="Peptidase_S1_PA"/>
</dbReference>
<dbReference type="SUPFAM" id="SSF50494">
    <property type="entry name" value="Trypsin-like serine proteases"/>
    <property type="match status" value="1"/>
</dbReference>
<dbReference type="PRINTS" id="PR00861">
    <property type="entry name" value="ALYTICPTASE"/>
</dbReference>
<evidence type="ECO:0000256" key="2">
    <source>
        <dbReference type="ARBA" id="ARBA00022670"/>
    </source>
</evidence>
<dbReference type="CDD" id="cd21112">
    <property type="entry name" value="alphaLP-like"/>
    <property type="match status" value="1"/>
</dbReference>
<evidence type="ECO:0000256" key="6">
    <source>
        <dbReference type="SAM" id="MobiDB-lite"/>
    </source>
</evidence>